<dbReference type="EMBL" id="FTMA01000002">
    <property type="protein sequence ID" value="SIQ53637.1"/>
    <property type="molecule type" value="Genomic_DNA"/>
</dbReference>
<gene>
    <name evidence="1" type="ORF">SAMN05421797_1022</name>
</gene>
<dbReference type="RefSeq" id="WP_076548007.1">
    <property type="nucleotide sequence ID" value="NZ_FTMA01000002.1"/>
</dbReference>
<dbReference type="Proteomes" id="UP000186953">
    <property type="component" value="Unassembled WGS sequence"/>
</dbReference>
<evidence type="ECO:0000313" key="2">
    <source>
        <dbReference type="Proteomes" id="UP000186953"/>
    </source>
</evidence>
<accession>A0A1N6TK52</accession>
<dbReference type="OrthoDB" id="1447022at2"/>
<dbReference type="AlphaFoldDB" id="A0A1N6TK52"/>
<keyword evidence="2" id="KW-1185">Reference proteome</keyword>
<name>A0A1N6TK52_9FLAO</name>
<sequence length="93" mass="10799">MTEPEKIPIDNVILNDGTNEYDTDQIYSDKRLYGLVHKTINYKLLQSWNYHLIEKINTEGATLIINTDTQHKKNEISIQNASTELTNEFDKTV</sequence>
<proteinExistence type="predicted"/>
<reference evidence="2" key="1">
    <citation type="submission" date="2017-01" db="EMBL/GenBank/DDBJ databases">
        <authorList>
            <person name="Varghese N."/>
            <person name="Submissions S."/>
        </authorList>
    </citation>
    <scope>NUCLEOTIDE SEQUENCE [LARGE SCALE GENOMIC DNA]</scope>
    <source>
        <strain evidence="2">DSM 15366</strain>
    </source>
</reference>
<evidence type="ECO:0000313" key="1">
    <source>
        <dbReference type="EMBL" id="SIQ53637.1"/>
    </source>
</evidence>
<protein>
    <submittedName>
        <fullName evidence="1">Uncharacterized protein</fullName>
    </submittedName>
</protein>
<organism evidence="1 2">
    <name type="scientific">Maribacter ulvicola</name>
    <dbReference type="NCBI Taxonomy" id="228959"/>
    <lineage>
        <taxon>Bacteria</taxon>
        <taxon>Pseudomonadati</taxon>
        <taxon>Bacteroidota</taxon>
        <taxon>Flavobacteriia</taxon>
        <taxon>Flavobacteriales</taxon>
        <taxon>Flavobacteriaceae</taxon>
        <taxon>Maribacter</taxon>
    </lineage>
</organism>